<dbReference type="SUPFAM" id="SSF52540">
    <property type="entry name" value="P-loop containing nucleoside triphosphate hydrolases"/>
    <property type="match status" value="2"/>
</dbReference>
<dbReference type="PANTHER" id="PTHR24220:SF689">
    <property type="entry name" value="LIPOPROTEIN-RELEASING SYSTEM ATP-BINDING PROTEIN LOLD"/>
    <property type="match status" value="1"/>
</dbReference>
<dbReference type="RefSeq" id="WP_259311458.1">
    <property type="nucleotide sequence ID" value="NZ_CP087164.1"/>
</dbReference>
<feature type="domain" description="ABC transporter" evidence="6">
    <location>
        <begin position="306"/>
        <end position="514"/>
    </location>
</feature>
<sequence>MTDAIAARELFRVHRTAEGDAAALQGLSLRVAPGERIVVLGPSGAGKTTLLRVLAGLEPPSAGSVEVLGADLGRLPARRRAAFRQDHVGLVDQHHDRALPPALRCADVVGLPLALRGAPRPQRTARAGELLERVGLGDRARARPHELSGGERQRLAVCAAVAHRPGLLLADEPGGELDAASAQAVYALIAELARDEGTTVVMVSHDPAAAETADRTLRLRDGRITGEAAGSAAEEAIVVGRGGWVRLPDELLREAGVGGRLLARARPGTVELRAAPDSAPGAHPEPLPPVPAARAAARPRRPGLTAVLRAVDKAYGERAVLAAFDARFTAGRLTALSGRSGSGKSTILRLLAGLERPDAGTILVGAEDLAGRSRTELAAFRRDHVALVAQDVGLVDFLSAQENVAFALAQRGVAEDEAERRAHTWLTEVGLAERTRQRVGRLSGGERQRVALARALAAEPGLLLADEPTSRLDEANAAAVAQLLAAIAERHGTTIVCATHEPLLIAHAHEQVAL</sequence>
<name>A0A9E6Y0G7_9ACTN</name>
<keyword evidence="4 7" id="KW-0067">ATP-binding</keyword>
<evidence type="ECO:0000256" key="5">
    <source>
        <dbReference type="SAM" id="MobiDB-lite"/>
    </source>
</evidence>
<dbReference type="Pfam" id="PF00005">
    <property type="entry name" value="ABC_tran"/>
    <property type="match status" value="2"/>
</dbReference>
<keyword evidence="8" id="KW-1185">Reference proteome</keyword>
<dbReference type="EMBL" id="CP087164">
    <property type="protein sequence ID" value="UGS37403.1"/>
    <property type="molecule type" value="Genomic_DNA"/>
</dbReference>
<dbReference type="Gene3D" id="3.40.50.300">
    <property type="entry name" value="P-loop containing nucleotide triphosphate hydrolases"/>
    <property type="match status" value="2"/>
</dbReference>
<dbReference type="SMART" id="SM00382">
    <property type="entry name" value="AAA"/>
    <property type="match status" value="2"/>
</dbReference>
<protein>
    <submittedName>
        <fullName evidence="7">Vitamin B12 import ATP-binding protein BtuD</fullName>
    </submittedName>
</protein>
<dbReference type="PROSITE" id="PS50893">
    <property type="entry name" value="ABC_TRANSPORTER_2"/>
    <property type="match status" value="2"/>
</dbReference>
<dbReference type="PANTHER" id="PTHR24220">
    <property type="entry name" value="IMPORT ATP-BINDING PROTEIN"/>
    <property type="match status" value="1"/>
</dbReference>
<dbReference type="InterPro" id="IPR003593">
    <property type="entry name" value="AAA+_ATPase"/>
</dbReference>
<dbReference type="GO" id="GO:0022857">
    <property type="term" value="F:transmembrane transporter activity"/>
    <property type="evidence" value="ECO:0007669"/>
    <property type="project" value="TreeGrafter"/>
</dbReference>
<evidence type="ECO:0000259" key="6">
    <source>
        <dbReference type="PROSITE" id="PS50893"/>
    </source>
</evidence>
<feature type="domain" description="ABC transporter" evidence="6">
    <location>
        <begin position="5"/>
        <end position="246"/>
    </location>
</feature>
<keyword evidence="2" id="KW-0813">Transport</keyword>
<accession>A0A9E6Y0G7</accession>
<proteinExistence type="inferred from homology"/>
<evidence type="ECO:0000256" key="2">
    <source>
        <dbReference type="ARBA" id="ARBA00022448"/>
    </source>
</evidence>
<dbReference type="Proteomes" id="UP001162834">
    <property type="component" value="Chromosome"/>
</dbReference>
<feature type="region of interest" description="Disordered" evidence="5">
    <location>
        <begin position="273"/>
        <end position="298"/>
    </location>
</feature>
<dbReference type="InterPro" id="IPR015854">
    <property type="entry name" value="ABC_transpr_LolD-like"/>
</dbReference>
<keyword evidence="3" id="KW-0547">Nucleotide-binding</keyword>
<evidence type="ECO:0000313" key="7">
    <source>
        <dbReference type="EMBL" id="UGS37403.1"/>
    </source>
</evidence>
<organism evidence="7 8">
    <name type="scientific">Capillimicrobium parvum</name>
    <dbReference type="NCBI Taxonomy" id="2884022"/>
    <lineage>
        <taxon>Bacteria</taxon>
        <taxon>Bacillati</taxon>
        <taxon>Actinomycetota</taxon>
        <taxon>Thermoleophilia</taxon>
        <taxon>Solirubrobacterales</taxon>
        <taxon>Capillimicrobiaceae</taxon>
        <taxon>Capillimicrobium</taxon>
    </lineage>
</organism>
<dbReference type="InterPro" id="IPR003439">
    <property type="entry name" value="ABC_transporter-like_ATP-bd"/>
</dbReference>
<dbReference type="PROSITE" id="PS00211">
    <property type="entry name" value="ABC_TRANSPORTER_1"/>
    <property type="match status" value="2"/>
</dbReference>
<dbReference type="GO" id="GO:0005886">
    <property type="term" value="C:plasma membrane"/>
    <property type="evidence" value="ECO:0007669"/>
    <property type="project" value="TreeGrafter"/>
</dbReference>
<dbReference type="InterPro" id="IPR017871">
    <property type="entry name" value="ABC_transporter-like_CS"/>
</dbReference>
<comment type="similarity">
    <text evidence="1">Belongs to the ABC transporter superfamily.</text>
</comment>
<evidence type="ECO:0000256" key="4">
    <source>
        <dbReference type="ARBA" id="ARBA00022840"/>
    </source>
</evidence>
<dbReference type="GO" id="GO:0016887">
    <property type="term" value="F:ATP hydrolysis activity"/>
    <property type="evidence" value="ECO:0007669"/>
    <property type="project" value="InterPro"/>
</dbReference>
<dbReference type="InterPro" id="IPR027417">
    <property type="entry name" value="P-loop_NTPase"/>
</dbReference>
<evidence type="ECO:0000256" key="3">
    <source>
        <dbReference type="ARBA" id="ARBA00022741"/>
    </source>
</evidence>
<evidence type="ECO:0000313" key="8">
    <source>
        <dbReference type="Proteomes" id="UP001162834"/>
    </source>
</evidence>
<dbReference type="GO" id="GO:0005524">
    <property type="term" value="F:ATP binding"/>
    <property type="evidence" value="ECO:0007669"/>
    <property type="project" value="UniProtKB-KW"/>
</dbReference>
<evidence type="ECO:0000256" key="1">
    <source>
        <dbReference type="ARBA" id="ARBA00005417"/>
    </source>
</evidence>
<dbReference type="CDD" id="cd03255">
    <property type="entry name" value="ABC_MJ0796_LolCDE_FtsE"/>
    <property type="match status" value="1"/>
</dbReference>
<reference evidence="7" key="1">
    <citation type="journal article" date="2022" name="Int. J. Syst. Evol. Microbiol.">
        <title>Pseudomonas aegrilactucae sp. nov. and Pseudomonas morbosilactucae sp. nov., pathogens causing bacterial rot of lettuce in Japan.</title>
        <authorList>
            <person name="Sawada H."/>
            <person name="Fujikawa T."/>
            <person name="Satou M."/>
        </authorList>
    </citation>
    <scope>NUCLEOTIDE SEQUENCE</scope>
    <source>
        <strain evidence="7">0166_1</strain>
    </source>
</reference>
<gene>
    <name evidence="7" type="primary">btuD_6</name>
    <name evidence="7" type="ORF">DSM104329_03819</name>
</gene>
<dbReference type="KEGG" id="sbae:DSM104329_03819"/>
<dbReference type="InterPro" id="IPR017911">
    <property type="entry name" value="MacB-like_ATP-bd"/>
</dbReference>
<dbReference type="AlphaFoldDB" id="A0A9E6Y0G7"/>